<dbReference type="EMBL" id="FZTC01000008">
    <property type="protein sequence ID" value="SNU32896.1"/>
    <property type="molecule type" value="Genomic_DNA"/>
</dbReference>
<dbReference type="InterPro" id="IPR010858">
    <property type="entry name" value="DUF1481"/>
</dbReference>
<accession>A0A285AW73</accession>
<evidence type="ECO:0000313" key="2">
    <source>
        <dbReference type="Proteomes" id="UP000220639"/>
    </source>
</evidence>
<organism evidence="1 2">
    <name type="scientific">Klebsiella grimontii</name>
    <dbReference type="NCBI Taxonomy" id="2058152"/>
    <lineage>
        <taxon>Bacteria</taxon>
        <taxon>Pseudomonadati</taxon>
        <taxon>Pseudomonadota</taxon>
        <taxon>Gammaproteobacteria</taxon>
        <taxon>Enterobacterales</taxon>
        <taxon>Enterobacteriaceae</taxon>
        <taxon>Klebsiella/Raoultella group</taxon>
        <taxon>Klebsiella</taxon>
    </lineage>
</organism>
<dbReference type="Pfam" id="PF07356">
    <property type="entry name" value="DUF1481"/>
    <property type="match status" value="1"/>
</dbReference>
<protein>
    <recommendedName>
        <fullName evidence="3">DUF1481 domain-containing protein</fullName>
    </recommendedName>
</protein>
<dbReference type="Proteomes" id="UP000220639">
    <property type="component" value="Unassembled WGS sequence"/>
</dbReference>
<dbReference type="PIRSF" id="PIRSF006993">
    <property type="entry name" value="UCP006993"/>
    <property type="match status" value="1"/>
</dbReference>
<gene>
    <name evidence="1" type="primary">yjaH</name>
    <name evidence="1" type="ORF">KOSB73_160031</name>
</gene>
<name>A0A285AW73_9ENTR</name>
<reference evidence="2" key="1">
    <citation type="submission" date="2017-08" db="EMBL/GenBank/DDBJ databases">
        <authorList>
            <person name="Brisse S."/>
        </authorList>
    </citation>
    <scope>NUCLEOTIDE SEQUENCE [LARGE SCALE GENOMIC DNA]</scope>
    <source>
        <strain evidence="2">06D021</strain>
    </source>
</reference>
<proteinExistence type="predicted"/>
<dbReference type="InterPro" id="IPR016500">
    <property type="entry name" value="UCP006993"/>
</dbReference>
<dbReference type="AlphaFoldDB" id="A0A285AW73"/>
<sequence length="232" mass="26305">MAVYSFIEGACRPLLSTWRRTLALVGVLLLTACSHDSSLPPFTASGYADNQGAMRIWRKDSASEVHLLAAFSPWRHGNTSTSEYRWQDGQLALIELNVYGKPPEHIRARFDAQGELSFMQREIDGQKQQLSSDQVALYRYRAEQIRQTSDALRQGRVMLRQGRWHANRTVTTCEGQTVKPDLDTLALAHIERRQNHSSVEVSVAWLEAPEGSQLLLVANEDFCTWQPTEKSF</sequence>
<evidence type="ECO:0008006" key="3">
    <source>
        <dbReference type="Google" id="ProtNLM"/>
    </source>
</evidence>
<evidence type="ECO:0000313" key="1">
    <source>
        <dbReference type="EMBL" id="SNU32896.1"/>
    </source>
</evidence>